<evidence type="ECO:0000313" key="2">
    <source>
        <dbReference type="Proteomes" id="UP000823749"/>
    </source>
</evidence>
<reference evidence="1" key="1">
    <citation type="submission" date="2020-08" db="EMBL/GenBank/DDBJ databases">
        <title>Plant Genome Project.</title>
        <authorList>
            <person name="Zhang R.-G."/>
        </authorList>
    </citation>
    <scope>NUCLEOTIDE SEQUENCE</scope>
    <source>
        <strain evidence="1">WSP0</strain>
        <tissue evidence="1">Leaf</tissue>
    </source>
</reference>
<comment type="caution">
    <text evidence="1">The sequence shown here is derived from an EMBL/GenBank/DDBJ whole genome shotgun (WGS) entry which is preliminary data.</text>
</comment>
<keyword evidence="2" id="KW-1185">Reference proteome</keyword>
<evidence type="ECO:0000313" key="1">
    <source>
        <dbReference type="EMBL" id="KAG5561092.1"/>
    </source>
</evidence>
<name>A0AAV6L8I8_9ERIC</name>
<protein>
    <submittedName>
        <fullName evidence="1">Uncharacterized protein</fullName>
    </submittedName>
</protein>
<dbReference type="EMBL" id="JACTNZ010000002">
    <property type="protein sequence ID" value="KAG5561092.1"/>
    <property type="molecule type" value="Genomic_DNA"/>
</dbReference>
<dbReference type="Proteomes" id="UP000823749">
    <property type="component" value="Chromosome 2"/>
</dbReference>
<accession>A0AAV6L8I8</accession>
<proteinExistence type="predicted"/>
<dbReference type="AlphaFoldDB" id="A0AAV6L8I8"/>
<organism evidence="1 2">
    <name type="scientific">Rhododendron griersonianum</name>
    <dbReference type="NCBI Taxonomy" id="479676"/>
    <lineage>
        <taxon>Eukaryota</taxon>
        <taxon>Viridiplantae</taxon>
        <taxon>Streptophyta</taxon>
        <taxon>Embryophyta</taxon>
        <taxon>Tracheophyta</taxon>
        <taxon>Spermatophyta</taxon>
        <taxon>Magnoliopsida</taxon>
        <taxon>eudicotyledons</taxon>
        <taxon>Gunneridae</taxon>
        <taxon>Pentapetalae</taxon>
        <taxon>asterids</taxon>
        <taxon>Ericales</taxon>
        <taxon>Ericaceae</taxon>
        <taxon>Ericoideae</taxon>
        <taxon>Rhodoreae</taxon>
        <taxon>Rhododendron</taxon>
    </lineage>
</organism>
<gene>
    <name evidence="1" type="ORF">RHGRI_004194</name>
</gene>
<sequence>MPFVWVGTYPTLYHFKMRDLIYRYWVNRAKIMPWISLYLEFWILSSSGSYYNTLWSASCLGTANFKRLWWYLRTHVGFVY</sequence>